<dbReference type="PANTHER" id="PTHR30537:SF3">
    <property type="entry name" value="TRANSCRIPTIONAL REGULATORY PROTEIN"/>
    <property type="match status" value="1"/>
</dbReference>
<proteinExistence type="inferred from homology"/>
<dbReference type="AlphaFoldDB" id="A0A494TF03"/>
<sequence>MDWSKLQTFIVLARSVNLERASRTLGIDGTTVSRKIRSLELELGHTLFERTRDGQVLTPDGRRLFAHAEIMERAALEFEQGAGSGDAEKGLVRVSAAEGFGTRFVAPRLRDFALDHPNIAIDLFANSGFLNPSRKEADIALLLAQPRKGPLKTRRLTDYGLGLYIAAGLDDEPENVALIGYIPDFIYAPELNYLDELALGREPSLRSSSINAQREMIASGAGFGVLPCFMGDPDDRLRRIYPEKSIKRTFWLAVHQDVSLLPRVRLFIDWLVALAGKEQDLLLGDG</sequence>
<comment type="similarity">
    <text evidence="1">Belongs to the LysR transcriptional regulatory family.</text>
</comment>
<evidence type="ECO:0000256" key="3">
    <source>
        <dbReference type="ARBA" id="ARBA00023125"/>
    </source>
</evidence>
<evidence type="ECO:0000256" key="2">
    <source>
        <dbReference type="ARBA" id="ARBA00023015"/>
    </source>
</evidence>
<dbReference type="GO" id="GO:0043565">
    <property type="term" value="F:sequence-specific DNA binding"/>
    <property type="evidence" value="ECO:0007669"/>
    <property type="project" value="TreeGrafter"/>
</dbReference>
<evidence type="ECO:0000256" key="4">
    <source>
        <dbReference type="ARBA" id="ARBA00023163"/>
    </source>
</evidence>
<dbReference type="Pfam" id="PF00126">
    <property type="entry name" value="HTH_1"/>
    <property type="match status" value="1"/>
</dbReference>
<dbReference type="PANTHER" id="PTHR30537">
    <property type="entry name" value="HTH-TYPE TRANSCRIPTIONAL REGULATOR"/>
    <property type="match status" value="1"/>
</dbReference>
<dbReference type="InterPro" id="IPR058163">
    <property type="entry name" value="LysR-type_TF_proteobact-type"/>
</dbReference>
<dbReference type="Gene3D" id="3.40.190.10">
    <property type="entry name" value="Periplasmic binding protein-like II"/>
    <property type="match status" value="1"/>
</dbReference>
<dbReference type="SUPFAM" id="SSF53850">
    <property type="entry name" value="Periplasmic binding protein-like II"/>
    <property type="match status" value="1"/>
</dbReference>
<dbReference type="SUPFAM" id="SSF46785">
    <property type="entry name" value="Winged helix' DNA-binding domain"/>
    <property type="match status" value="1"/>
</dbReference>
<keyword evidence="4" id="KW-0804">Transcription</keyword>
<reference evidence="6 7" key="1">
    <citation type="submission" date="2018-09" db="EMBL/GenBank/DDBJ databases">
        <title>Sphingomonas peninsula sp. nov., isolated from fildes peninsula, Antarctic soil.</title>
        <authorList>
            <person name="Yingchao G."/>
        </authorList>
    </citation>
    <scope>NUCLEOTIDE SEQUENCE [LARGE SCALE GENOMIC DNA]</scope>
    <source>
        <strain evidence="6 7">YZ-8</strain>
    </source>
</reference>
<dbReference type="GO" id="GO:0006351">
    <property type="term" value="P:DNA-templated transcription"/>
    <property type="evidence" value="ECO:0007669"/>
    <property type="project" value="TreeGrafter"/>
</dbReference>
<dbReference type="Gene3D" id="1.10.10.10">
    <property type="entry name" value="Winged helix-like DNA-binding domain superfamily/Winged helix DNA-binding domain"/>
    <property type="match status" value="1"/>
</dbReference>
<dbReference type="GO" id="GO:0003700">
    <property type="term" value="F:DNA-binding transcription factor activity"/>
    <property type="evidence" value="ECO:0007669"/>
    <property type="project" value="InterPro"/>
</dbReference>
<dbReference type="InterPro" id="IPR005119">
    <property type="entry name" value="LysR_subst-bd"/>
</dbReference>
<evidence type="ECO:0000313" key="6">
    <source>
        <dbReference type="EMBL" id="AYJ85842.1"/>
    </source>
</evidence>
<dbReference type="InterPro" id="IPR036390">
    <property type="entry name" value="WH_DNA-bd_sf"/>
</dbReference>
<dbReference type="Proteomes" id="UP000276254">
    <property type="component" value="Chromosome"/>
</dbReference>
<keyword evidence="2" id="KW-0805">Transcription regulation</keyword>
<dbReference type="OrthoDB" id="9787460at2"/>
<evidence type="ECO:0000256" key="1">
    <source>
        <dbReference type="ARBA" id="ARBA00009437"/>
    </source>
</evidence>
<protein>
    <submittedName>
        <fullName evidence="6">LysR family transcriptional regulator</fullName>
    </submittedName>
</protein>
<dbReference type="Pfam" id="PF03466">
    <property type="entry name" value="LysR_substrate"/>
    <property type="match status" value="1"/>
</dbReference>
<dbReference type="KEGG" id="spha:D3Y57_07470"/>
<organism evidence="6 7">
    <name type="scientific">Sphingomonas paeninsulae</name>
    <dbReference type="NCBI Taxonomy" id="2319844"/>
    <lineage>
        <taxon>Bacteria</taxon>
        <taxon>Pseudomonadati</taxon>
        <taxon>Pseudomonadota</taxon>
        <taxon>Alphaproteobacteria</taxon>
        <taxon>Sphingomonadales</taxon>
        <taxon>Sphingomonadaceae</taxon>
        <taxon>Sphingomonas</taxon>
    </lineage>
</organism>
<evidence type="ECO:0000313" key="7">
    <source>
        <dbReference type="Proteomes" id="UP000276254"/>
    </source>
</evidence>
<keyword evidence="3" id="KW-0238">DNA-binding</keyword>
<dbReference type="InterPro" id="IPR036388">
    <property type="entry name" value="WH-like_DNA-bd_sf"/>
</dbReference>
<dbReference type="EMBL" id="CP032829">
    <property type="protein sequence ID" value="AYJ85842.1"/>
    <property type="molecule type" value="Genomic_DNA"/>
</dbReference>
<dbReference type="PROSITE" id="PS50931">
    <property type="entry name" value="HTH_LYSR"/>
    <property type="match status" value="1"/>
</dbReference>
<dbReference type="RefSeq" id="WP_121152467.1">
    <property type="nucleotide sequence ID" value="NZ_CP032829.1"/>
</dbReference>
<gene>
    <name evidence="6" type="ORF">D3Y57_07470</name>
</gene>
<name>A0A494TF03_SPHPE</name>
<accession>A0A494TF03</accession>
<evidence type="ECO:0000259" key="5">
    <source>
        <dbReference type="PROSITE" id="PS50931"/>
    </source>
</evidence>
<dbReference type="Gene3D" id="3.40.190.290">
    <property type="match status" value="1"/>
</dbReference>
<feature type="domain" description="HTH lysR-type" evidence="5">
    <location>
        <begin position="1"/>
        <end position="58"/>
    </location>
</feature>
<dbReference type="InterPro" id="IPR000847">
    <property type="entry name" value="LysR_HTH_N"/>
</dbReference>
<keyword evidence="7" id="KW-1185">Reference proteome</keyword>